<organism evidence="1 2">
    <name type="scientific">Bacteroides intestinalis DSM 17393</name>
    <dbReference type="NCBI Taxonomy" id="471870"/>
    <lineage>
        <taxon>Bacteria</taxon>
        <taxon>Pseudomonadati</taxon>
        <taxon>Bacteroidota</taxon>
        <taxon>Bacteroidia</taxon>
        <taxon>Bacteroidales</taxon>
        <taxon>Bacteroidaceae</taxon>
        <taxon>Bacteroides</taxon>
    </lineage>
</organism>
<gene>
    <name evidence="1" type="ORF">BACINT_02301</name>
</gene>
<dbReference type="RefSeq" id="WP_007662940.1">
    <property type="nucleotide sequence ID" value="NZ_ABJL02000008.1"/>
</dbReference>
<dbReference type="GeneID" id="60594841"/>
<protein>
    <submittedName>
        <fullName evidence="1">Uncharacterized protein</fullName>
    </submittedName>
</protein>
<evidence type="ECO:0000313" key="2">
    <source>
        <dbReference type="Proteomes" id="UP000004596"/>
    </source>
</evidence>
<comment type="caution">
    <text evidence="1">The sequence shown here is derived from an EMBL/GenBank/DDBJ whole genome shotgun (WGS) entry which is preliminary data.</text>
</comment>
<name>B3CDC6_9BACE</name>
<proteinExistence type="predicted"/>
<dbReference type="AlphaFoldDB" id="B3CDC6"/>
<reference evidence="1 2" key="1">
    <citation type="submission" date="2008-04" db="EMBL/GenBank/DDBJ databases">
        <title>Draft genome sequence of Bacteroides intestinalis (DSM 17393).</title>
        <authorList>
            <person name="Sudarsanam P."/>
            <person name="Ley R."/>
            <person name="Guruge J."/>
            <person name="Turnbaugh P.J."/>
            <person name="Mahowald M."/>
            <person name="Liep D."/>
            <person name="Gordon J."/>
        </authorList>
    </citation>
    <scope>NUCLEOTIDE SEQUENCE [LARGE SCALE GENOMIC DNA]</scope>
    <source>
        <strain evidence="1 2">DSM 17393</strain>
    </source>
</reference>
<evidence type="ECO:0000313" key="1">
    <source>
        <dbReference type="EMBL" id="EDV03187.1"/>
    </source>
</evidence>
<dbReference type="Proteomes" id="UP000004596">
    <property type="component" value="Unassembled WGS sequence"/>
</dbReference>
<accession>B3CDC6</accession>
<dbReference type="EMBL" id="ABJL02000008">
    <property type="protein sequence ID" value="EDV03187.1"/>
    <property type="molecule type" value="Genomic_DNA"/>
</dbReference>
<reference evidence="1 2" key="2">
    <citation type="submission" date="2008-04" db="EMBL/GenBank/DDBJ databases">
        <authorList>
            <person name="Fulton L."/>
            <person name="Clifton S."/>
            <person name="Fulton B."/>
            <person name="Xu J."/>
            <person name="Minx P."/>
            <person name="Pepin K.H."/>
            <person name="Johnson M."/>
            <person name="Thiruvilangam P."/>
            <person name="Bhonagiri V."/>
            <person name="Nash W.E."/>
            <person name="Mardis E.R."/>
            <person name="Wilson R.K."/>
        </authorList>
    </citation>
    <scope>NUCLEOTIDE SEQUENCE [LARGE SCALE GENOMIC DNA]</scope>
    <source>
        <strain evidence="1 2">DSM 17393</strain>
    </source>
</reference>
<sequence length="49" mass="5305">MTGLNEPRAVVNTCVACGRYGTYDRLFTIPLLKPASRRESVSDLSSAST</sequence>
<dbReference type="STRING" id="471870.BACINT_02301"/>